<dbReference type="Proteomes" id="UP000074108">
    <property type="component" value="Unassembled WGS sequence"/>
</dbReference>
<evidence type="ECO:0000256" key="1">
    <source>
        <dbReference type="ARBA" id="ARBA00001974"/>
    </source>
</evidence>
<keyword evidence="3 10" id="KW-0560">Oxidoreductase</keyword>
<dbReference type="PATRIC" id="fig|1150625.3.peg.1688"/>
<proteinExistence type="inferred from homology"/>
<dbReference type="InterPro" id="IPR002937">
    <property type="entry name" value="Amino_oxidase"/>
</dbReference>
<dbReference type="STRING" id="1150625.Q75_07985"/>
<evidence type="ECO:0000256" key="9">
    <source>
        <dbReference type="ARBA" id="ARBA00048532"/>
    </source>
</evidence>
<evidence type="ECO:0000259" key="11">
    <source>
        <dbReference type="Pfam" id="PF01593"/>
    </source>
</evidence>
<evidence type="ECO:0000256" key="4">
    <source>
        <dbReference type="ARBA" id="ARBA00037901"/>
    </source>
</evidence>
<evidence type="ECO:0000256" key="6">
    <source>
        <dbReference type="ARBA" id="ARBA00039159"/>
    </source>
</evidence>
<name>A0A147K8F9_9BACI</name>
<gene>
    <name evidence="12" type="ORF">Q75_07985</name>
</gene>
<dbReference type="Gene3D" id="3.50.50.60">
    <property type="entry name" value="FAD/NAD(P)-binding domain"/>
    <property type="match status" value="2"/>
</dbReference>
<feature type="domain" description="Amine oxidase" evidence="11">
    <location>
        <begin position="11"/>
        <end position="483"/>
    </location>
</feature>
<evidence type="ECO:0000313" key="13">
    <source>
        <dbReference type="Proteomes" id="UP000074108"/>
    </source>
</evidence>
<evidence type="ECO:0000256" key="5">
    <source>
        <dbReference type="ARBA" id="ARBA00038194"/>
    </source>
</evidence>
<dbReference type="PANTHER" id="PTHR43734:SF7">
    <property type="entry name" value="4,4'-DIAPONEUROSPORENE OXYGENASE"/>
    <property type="match status" value="1"/>
</dbReference>
<keyword evidence="2 10" id="KW-0125">Carotenoid biosynthesis</keyword>
<comment type="caution">
    <text evidence="12">The sequence shown here is derived from an EMBL/GenBank/DDBJ whole genome shotgun (WGS) entry which is preliminary data.</text>
</comment>
<reference evidence="12 13" key="1">
    <citation type="journal article" date="2016" name="Front. Microbiol.">
        <title>Microevolution Analysis of Bacillus coahuilensis Unveils Differences in Phosphorus Acquisition Strategies and Their Regulation.</title>
        <authorList>
            <person name="Gomez-Lunar Z."/>
            <person name="Hernandez-Gonzalez I."/>
            <person name="Rodriguez-Torres M.D."/>
            <person name="Souza V."/>
            <person name="Olmedo-Alvarez G."/>
        </authorList>
    </citation>
    <scope>NUCLEOTIDE SEQUENCE [LARGE SCALE GENOMIC DNA]</scope>
    <source>
        <strain evidence="13">p1.1.43</strain>
    </source>
</reference>
<dbReference type="InterPro" id="IPR036188">
    <property type="entry name" value="FAD/NAD-bd_sf"/>
</dbReference>
<dbReference type="GO" id="GO:0016491">
    <property type="term" value="F:oxidoreductase activity"/>
    <property type="evidence" value="ECO:0007669"/>
    <property type="project" value="UniProtKB-KW"/>
</dbReference>
<dbReference type="GO" id="GO:0016117">
    <property type="term" value="P:carotenoid biosynthetic process"/>
    <property type="evidence" value="ECO:0007669"/>
    <property type="project" value="UniProtKB-KW"/>
</dbReference>
<evidence type="ECO:0000256" key="7">
    <source>
        <dbReference type="ARBA" id="ARBA00041900"/>
    </source>
</evidence>
<dbReference type="RefSeq" id="WP_059351015.1">
    <property type="nucleotide sequence ID" value="NZ_LDYG01000028.1"/>
</dbReference>
<dbReference type="EMBL" id="LDYG01000028">
    <property type="protein sequence ID" value="KUP06464.1"/>
    <property type="molecule type" value="Genomic_DNA"/>
</dbReference>
<dbReference type="SUPFAM" id="SSF51905">
    <property type="entry name" value="FAD/NAD(P)-binding domain"/>
    <property type="match status" value="1"/>
</dbReference>
<sequence length="488" mass="56043">MKTVVIVGAGLGGLAAGILLQSKGFQVTIIEKNQHAGGKMREYKEQGYSFDFGPNTITMPHVFTNVINEAGFNAQDYLQFIRLENHTMNEWEDGTRLLQSSNQKKMIEELKKIDSYGAKQYPSYLKAVEKLYKDANTQFFYRTFQSFRDYLSPSLSKAFMKVKPFRRMNDFHEKYFKDPHVLMVFNRYATYIGSSPYKSPATFSLIGHLEMNDGVFYTKGGNTQIAQSFLKVFKELGGCIKFNTVVKKMMVKDKRVLGVQTDKGEVIYGDEVIINGDFITSTKHLLNESERPSYKDSKLDQYDPSISAFVILAGVREFNPNVHHHHVYFTSDYKKEFYQLFEENTLPDDPTIYISHSAKTDRERTKGSNFFILVNSPATHISEEEKLLYKEKVYDKLERMGVSIRPYLEYEKVITASSIQKDYFAYKGSLYGISSHRMKDSFLRPYNRNQDIDNIYYVGGTTHPGGGSPMVTISGVNVAKEIIKKYKL</sequence>
<comment type="similarity">
    <text evidence="5">Belongs to the carotenoid/retinoid oxidoreductase family. CrtP subfamily.</text>
</comment>
<evidence type="ECO:0000256" key="2">
    <source>
        <dbReference type="ARBA" id="ARBA00022746"/>
    </source>
</evidence>
<evidence type="ECO:0000256" key="8">
    <source>
        <dbReference type="ARBA" id="ARBA00042619"/>
    </source>
</evidence>
<evidence type="ECO:0000256" key="10">
    <source>
        <dbReference type="RuleBase" id="RU362075"/>
    </source>
</evidence>
<evidence type="ECO:0000256" key="3">
    <source>
        <dbReference type="ARBA" id="ARBA00023002"/>
    </source>
</evidence>
<protein>
    <recommendedName>
        <fullName evidence="6">4,4'-diaponeurosporene oxygenase</fullName>
    </recommendedName>
    <alternativeName>
        <fullName evidence="7">4,4'-diaponeurosporene oxidase</fullName>
    </alternativeName>
    <alternativeName>
        <fullName evidence="8">Carotenoid oxidase</fullName>
    </alternativeName>
</protein>
<dbReference type="AlphaFoldDB" id="A0A147K8F9"/>
<dbReference type="InterPro" id="IPR014105">
    <property type="entry name" value="Carotenoid/retinoid_OxRdtase"/>
</dbReference>
<evidence type="ECO:0000313" key="12">
    <source>
        <dbReference type="EMBL" id="KUP06464.1"/>
    </source>
</evidence>
<accession>A0A147K8F9</accession>
<dbReference type="Pfam" id="PF01593">
    <property type="entry name" value="Amino_oxidase"/>
    <property type="match status" value="1"/>
</dbReference>
<dbReference type="NCBIfam" id="TIGR02734">
    <property type="entry name" value="crtI_fam"/>
    <property type="match status" value="1"/>
</dbReference>
<dbReference type="PANTHER" id="PTHR43734">
    <property type="entry name" value="PHYTOENE DESATURASE"/>
    <property type="match status" value="1"/>
</dbReference>
<comment type="cofactor">
    <cofactor evidence="1">
        <name>FAD</name>
        <dbReference type="ChEBI" id="CHEBI:57692"/>
    </cofactor>
</comment>
<dbReference type="OrthoDB" id="9814556at2"/>
<comment type="catalytic activity">
    <reaction evidence="9">
        <text>all-trans-4,4'-diaponeurosporene + 2 AH2 + 2 O2 = 4,4'-diaponeurosporenal + 2 A + 3 H2O</text>
        <dbReference type="Rhea" id="RHEA:56104"/>
        <dbReference type="ChEBI" id="CHEBI:13193"/>
        <dbReference type="ChEBI" id="CHEBI:15377"/>
        <dbReference type="ChEBI" id="CHEBI:15379"/>
        <dbReference type="ChEBI" id="CHEBI:17499"/>
        <dbReference type="ChEBI" id="CHEBI:62743"/>
        <dbReference type="ChEBI" id="CHEBI:79065"/>
    </reaction>
</comment>
<comment type="pathway">
    <text evidence="4">Carotenoid biosynthesis; staphyloxanthin biosynthesis; staphyloxanthin from farnesyl diphosphate: step 3/5.</text>
</comment>
<organism evidence="12 13">
    <name type="scientific">Bacillus coahuilensis p1.1.43</name>
    <dbReference type="NCBI Taxonomy" id="1150625"/>
    <lineage>
        <taxon>Bacteria</taxon>
        <taxon>Bacillati</taxon>
        <taxon>Bacillota</taxon>
        <taxon>Bacilli</taxon>
        <taxon>Bacillales</taxon>
        <taxon>Bacillaceae</taxon>
        <taxon>Bacillus</taxon>
    </lineage>
</organism>
<keyword evidence="13" id="KW-1185">Reference proteome</keyword>